<dbReference type="NCBIfam" id="TIGR01254">
    <property type="entry name" value="sfuA"/>
    <property type="match status" value="1"/>
</dbReference>
<organism evidence="8 9">
    <name type="scientific">Allorhizobium taibaishanense</name>
    <dbReference type="NCBI Taxonomy" id="887144"/>
    <lineage>
        <taxon>Bacteria</taxon>
        <taxon>Pseudomonadati</taxon>
        <taxon>Pseudomonadota</taxon>
        <taxon>Alphaproteobacteria</taxon>
        <taxon>Hyphomicrobiales</taxon>
        <taxon>Rhizobiaceae</taxon>
        <taxon>Rhizobium/Agrobacterium group</taxon>
        <taxon>Allorhizobium</taxon>
    </lineage>
</organism>
<evidence type="ECO:0000256" key="4">
    <source>
        <dbReference type="ARBA" id="ARBA00022448"/>
    </source>
</evidence>
<comment type="subcellular location">
    <subcellularLocation>
        <location evidence="1">Periplasm</location>
    </subcellularLocation>
</comment>
<dbReference type="InterPro" id="IPR005948">
    <property type="entry name" value="ThiB-like"/>
</dbReference>
<comment type="similarity">
    <text evidence="2">Belongs to the bacterial solute-binding protein 1 family.</text>
</comment>
<evidence type="ECO:0000256" key="6">
    <source>
        <dbReference type="ARBA" id="ARBA00022764"/>
    </source>
</evidence>
<dbReference type="InterPro" id="IPR006059">
    <property type="entry name" value="SBP"/>
</dbReference>
<evidence type="ECO:0000256" key="2">
    <source>
        <dbReference type="ARBA" id="ARBA00008520"/>
    </source>
</evidence>
<feature type="signal peptide" evidence="7">
    <location>
        <begin position="1"/>
        <end position="35"/>
    </location>
</feature>
<name>A0A7W6HPM6_9HYPH</name>
<evidence type="ECO:0000313" key="8">
    <source>
        <dbReference type="EMBL" id="MBB4009099.1"/>
    </source>
</evidence>
<dbReference type="CDD" id="cd13545">
    <property type="entry name" value="PBP2_TbpA"/>
    <property type="match status" value="1"/>
</dbReference>
<dbReference type="NCBIfam" id="TIGR01276">
    <property type="entry name" value="thiB"/>
    <property type="match status" value="1"/>
</dbReference>
<dbReference type="GO" id="GO:0030288">
    <property type="term" value="C:outer membrane-bounded periplasmic space"/>
    <property type="evidence" value="ECO:0007669"/>
    <property type="project" value="InterPro"/>
</dbReference>
<evidence type="ECO:0000256" key="1">
    <source>
        <dbReference type="ARBA" id="ARBA00004418"/>
    </source>
</evidence>
<dbReference type="EMBL" id="JACIED010000004">
    <property type="protein sequence ID" value="MBB4009099.1"/>
    <property type="molecule type" value="Genomic_DNA"/>
</dbReference>
<accession>A0A7W6HPM6</accession>
<keyword evidence="6" id="KW-0574">Periplasm</keyword>
<keyword evidence="4" id="KW-0813">Transport</keyword>
<dbReference type="Pfam" id="PF01547">
    <property type="entry name" value="SBP_bac_1"/>
    <property type="match status" value="1"/>
</dbReference>
<evidence type="ECO:0000256" key="3">
    <source>
        <dbReference type="ARBA" id="ARBA00019815"/>
    </source>
</evidence>
<evidence type="ECO:0000313" key="9">
    <source>
        <dbReference type="Proteomes" id="UP000544107"/>
    </source>
</evidence>
<sequence>MAVLSLPRLRFGRFGYGAATALFAAVMAGAPAARAEDKVLTIYTYESFISEWGPGPKVKATFEKTCGCTVNFVGLEDGVALLNRLKLEGASSQADLALGLDTNLVEEAKQTGLFAPHGIDTSKAQVPGGFKDDIFVPYDYGHFAVVYDTQTIKNPPKSLKDLVEGDPSQKIVIEDPRTSTPGLGLLLWVKSVYGKDAPAAWAKLKNRVLTVTPGWSEAYGLFTKGEVPMVFSYTTSPAYHIVAEKTDRYQAASFLEGHYIQIEVAGLLKNAKNKQLAQEFLTFMLTTGFQDEIPTNNWMMPVTKTSTPLPDAFNHLVQPSKTFLMSPEEVAANRKAWIAEWQAAMAAK</sequence>
<dbReference type="GO" id="GO:0015888">
    <property type="term" value="P:thiamine transport"/>
    <property type="evidence" value="ECO:0007669"/>
    <property type="project" value="InterPro"/>
</dbReference>
<evidence type="ECO:0000256" key="7">
    <source>
        <dbReference type="SAM" id="SignalP"/>
    </source>
</evidence>
<dbReference type="Proteomes" id="UP000544107">
    <property type="component" value="Unassembled WGS sequence"/>
</dbReference>
<dbReference type="InterPro" id="IPR005967">
    <property type="entry name" value="ThiB"/>
</dbReference>
<proteinExistence type="inferred from homology"/>
<feature type="chain" id="PRO_5031466427" description="Thiamine-binding periplasmic protein" evidence="7">
    <location>
        <begin position="36"/>
        <end position="348"/>
    </location>
</feature>
<dbReference type="SUPFAM" id="SSF53850">
    <property type="entry name" value="Periplasmic binding protein-like II"/>
    <property type="match status" value="1"/>
</dbReference>
<dbReference type="PANTHER" id="PTHR30006:SF3">
    <property type="entry name" value="THIAMINE-BINDING PERIPLASMIC PROTEIN"/>
    <property type="match status" value="1"/>
</dbReference>
<dbReference type="PANTHER" id="PTHR30006">
    <property type="entry name" value="THIAMINE-BINDING PERIPLASMIC PROTEIN-RELATED"/>
    <property type="match status" value="1"/>
</dbReference>
<evidence type="ECO:0000256" key="5">
    <source>
        <dbReference type="ARBA" id="ARBA00022729"/>
    </source>
</evidence>
<protein>
    <recommendedName>
        <fullName evidence="3">Thiamine-binding periplasmic protein</fullName>
    </recommendedName>
</protein>
<gene>
    <name evidence="8" type="ORF">GGQ71_003381</name>
</gene>
<dbReference type="Gene3D" id="3.40.190.10">
    <property type="entry name" value="Periplasmic binding protein-like II"/>
    <property type="match status" value="2"/>
</dbReference>
<reference evidence="8 9" key="1">
    <citation type="submission" date="2020-08" db="EMBL/GenBank/DDBJ databases">
        <title>Genomic Encyclopedia of Type Strains, Phase IV (KMG-IV): sequencing the most valuable type-strain genomes for metagenomic binning, comparative biology and taxonomic classification.</title>
        <authorList>
            <person name="Goeker M."/>
        </authorList>
    </citation>
    <scope>NUCLEOTIDE SEQUENCE [LARGE SCALE GENOMIC DNA]</scope>
    <source>
        <strain evidence="8 9">DSM 100021</strain>
    </source>
</reference>
<dbReference type="AlphaFoldDB" id="A0A7W6HPM6"/>
<dbReference type="GO" id="GO:0030975">
    <property type="term" value="F:thiamine binding"/>
    <property type="evidence" value="ECO:0007669"/>
    <property type="project" value="InterPro"/>
</dbReference>
<keyword evidence="5 7" id="KW-0732">Signal</keyword>
<comment type="caution">
    <text evidence="8">The sequence shown here is derived from an EMBL/GenBank/DDBJ whole genome shotgun (WGS) entry which is preliminary data.</text>
</comment>
<dbReference type="GO" id="GO:0030976">
    <property type="term" value="F:thiamine pyrophosphate binding"/>
    <property type="evidence" value="ECO:0007669"/>
    <property type="project" value="TreeGrafter"/>
</dbReference>